<dbReference type="AlphaFoldDB" id="W9V1K6"/>
<sequence length="44" mass="4522">MLGDDLSLVSNHVHLPALLCAVAIDGMTGRFGPPAAPIKNPALQ</sequence>
<protein>
    <submittedName>
        <fullName evidence="1">Uncharacterized protein</fullName>
    </submittedName>
</protein>
<reference evidence="1 2" key="1">
    <citation type="submission" date="2012-11" db="EMBL/GenBank/DDBJ databases">
        <title>Genome assembly of Thiorhodococcus sp. AK35.</title>
        <authorList>
            <person name="Nupur N."/>
            <person name="Khatri I."/>
            <person name="Subramanian S."/>
            <person name="Pinnaka A."/>
        </authorList>
    </citation>
    <scope>NUCLEOTIDE SEQUENCE [LARGE SCALE GENOMIC DNA]</scope>
    <source>
        <strain evidence="1 2">AK35</strain>
    </source>
</reference>
<dbReference type="EMBL" id="AONC01000072">
    <property type="protein sequence ID" value="EXJ13338.1"/>
    <property type="molecule type" value="Genomic_DNA"/>
</dbReference>
<name>W9V1K6_9GAMM</name>
<proteinExistence type="predicted"/>
<evidence type="ECO:0000313" key="1">
    <source>
        <dbReference type="EMBL" id="EXJ13338.1"/>
    </source>
</evidence>
<organism evidence="1 2">
    <name type="scientific">Imhoffiella purpurea</name>
    <dbReference type="NCBI Taxonomy" id="1249627"/>
    <lineage>
        <taxon>Bacteria</taxon>
        <taxon>Pseudomonadati</taxon>
        <taxon>Pseudomonadota</taxon>
        <taxon>Gammaproteobacteria</taxon>
        <taxon>Chromatiales</taxon>
        <taxon>Chromatiaceae</taxon>
        <taxon>Imhoffiella</taxon>
    </lineage>
</organism>
<dbReference type="Proteomes" id="UP000019460">
    <property type="component" value="Unassembled WGS sequence"/>
</dbReference>
<accession>W9V1K6</accession>
<gene>
    <name evidence="1" type="ORF">D779_3810</name>
</gene>
<keyword evidence="2" id="KW-1185">Reference proteome</keyword>
<evidence type="ECO:0000313" key="2">
    <source>
        <dbReference type="Proteomes" id="UP000019460"/>
    </source>
</evidence>
<comment type="caution">
    <text evidence="1">The sequence shown here is derived from an EMBL/GenBank/DDBJ whole genome shotgun (WGS) entry which is preliminary data.</text>
</comment>